<dbReference type="Proteomes" id="UP000828390">
    <property type="component" value="Unassembled WGS sequence"/>
</dbReference>
<protein>
    <submittedName>
        <fullName evidence="1">Uncharacterized protein</fullName>
    </submittedName>
</protein>
<name>A0A9D4DM56_DREPO</name>
<comment type="caution">
    <text evidence="1">The sequence shown here is derived from an EMBL/GenBank/DDBJ whole genome shotgun (WGS) entry which is preliminary data.</text>
</comment>
<evidence type="ECO:0000313" key="2">
    <source>
        <dbReference type="Proteomes" id="UP000828390"/>
    </source>
</evidence>
<dbReference type="EMBL" id="JAIWYP010000010">
    <property type="protein sequence ID" value="KAH3751558.1"/>
    <property type="molecule type" value="Genomic_DNA"/>
</dbReference>
<sequence>MITKDSSDLKKLIKDVALQLKEEMLGSFVLKIEKVESELFEKELENGKLAK</sequence>
<reference evidence="1" key="1">
    <citation type="journal article" date="2019" name="bioRxiv">
        <title>The Genome of the Zebra Mussel, Dreissena polymorpha: A Resource for Invasive Species Research.</title>
        <authorList>
            <person name="McCartney M.A."/>
            <person name="Auch B."/>
            <person name="Kono T."/>
            <person name="Mallez S."/>
            <person name="Zhang Y."/>
            <person name="Obille A."/>
            <person name="Becker A."/>
            <person name="Abrahante J.E."/>
            <person name="Garbe J."/>
            <person name="Badalamenti J.P."/>
            <person name="Herman A."/>
            <person name="Mangelson H."/>
            <person name="Liachko I."/>
            <person name="Sullivan S."/>
            <person name="Sone E.D."/>
            <person name="Koren S."/>
            <person name="Silverstein K.A.T."/>
            <person name="Beckman K.B."/>
            <person name="Gohl D.M."/>
        </authorList>
    </citation>
    <scope>NUCLEOTIDE SEQUENCE</scope>
    <source>
        <strain evidence="1">Duluth1</strain>
        <tissue evidence="1">Whole animal</tissue>
    </source>
</reference>
<dbReference type="AlphaFoldDB" id="A0A9D4DM56"/>
<reference evidence="1" key="2">
    <citation type="submission" date="2020-11" db="EMBL/GenBank/DDBJ databases">
        <authorList>
            <person name="McCartney M.A."/>
            <person name="Auch B."/>
            <person name="Kono T."/>
            <person name="Mallez S."/>
            <person name="Becker A."/>
            <person name="Gohl D.M."/>
            <person name="Silverstein K.A.T."/>
            <person name="Koren S."/>
            <person name="Bechman K.B."/>
            <person name="Herman A."/>
            <person name="Abrahante J.E."/>
            <person name="Garbe J."/>
        </authorList>
    </citation>
    <scope>NUCLEOTIDE SEQUENCE</scope>
    <source>
        <strain evidence="1">Duluth1</strain>
        <tissue evidence="1">Whole animal</tissue>
    </source>
</reference>
<evidence type="ECO:0000313" key="1">
    <source>
        <dbReference type="EMBL" id="KAH3751558.1"/>
    </source>
</evidence>
<proteinExistence type="predicted"/>
<gene>
    <name evidence="1" type="ORF">DPMN_186124</name>
</gene>
<keyword evidence="2" id="KW-1185">Reference proteome</keyword>
<organism evidence="1 2">
    <name type="scientific">Dreissena polymorpha</name>
    <name type="common">Zebra mussel</name>
    <name type="synonym">Mytilus polymorpha</name>
    <dbReference type="NCBI Taxonomy" id="45954"/>
    <lineage>
        <taxon>Eukaryota</taxon>
        <taxon>Metazoa</taxon>
        <taxon>Spiralia</taxon>
        <taxon>Lophotrochozoa</taxon>
        <taxon>Mollusca</taxon>
        <taxon>Bivalvia</taxon>
        <taxon>Autobranchia</taxon>
        <taxon>Heteroconchia</taxon>
        <taxon>Euheterodonta</taxon>
        <taxon>Imparidentia</taxon>
        <taxon>Neoheterodontei</taxon>
        <taxon>Myida</taxon>
        <taxon>Dreissenoidea</taxon>
        <taxon>Dreissenidae</taxon>
        <taxon>Dreissena</taxon>
    </lineage>
</organism>
<accession>A0A9D4DM56</accession>